<organism evidence="2 3">
    <name type="scientific">Durusdinium trenchii</name>
    <dbReference type="NCBI Taxonomy" id="1381693"/>
    <lineage>
        <taxon>Eukaryota</taxon>
        <taxon>Sar</taxon>
        <taxon>Alveolata</taxon>
        <taxon>Dinophyceae</taxon>
        <taxon>Suessiales</taxon>
        <taxon>Symbiodiniaceae</taxon>
        <taxon>Durusdinium</taxon>
    </lineage>
</organism>
<protein>
    <submittedName>
        <fullName evidence="2">E3 ubiquitin-protein ligase ZNRF3</fullName>
    </submittedName>
</protein>
<comment type="caution">
    <text evidence="2">The sequence shown here is derived from an EMBL/GenBank/DDBJ whole genome shotgun (WGS) entry which is preliminary data.</text>
</comment>
<proteinExistence type="predicted"/>
<reference evidence="2 3" key="1">
    <citation type="submission" date="2024-02" db="EMBL/GenBank/DDBJ databases">
        <authorList>
            <person name="Chen Y."/>
            <person name="Shah S."/>
            <person name="Dougan E. K."/>
            <person name="Thang M."/>
            <person name="Chan C."/>
        </authorList>
    </citation>
    <scope>NUCLEOTIDE SEQUENCE [LARGE SCALE GENOMIC DNA]</scope>
</reference>
<feature type="transmembrane region" description="Helical" evidence="1">
    <location>
        <begin position="506"/>
        <end position="522"/>
    </location>
</feature>
<keyword evidence="1" id="KW-0472">Membrane</keyword>
<evidence type="ECO:0000313" key="3">
    <source>
        <dbReference type="Proteomes" id="UP001642464"/>
    </source>
</evidence>
<feature type="transmembrane region" description="Helical" evidence="1">
    <location>
        <begin position="152"/>
        <end position="169"/>
    </location>
</feature>
<feature type="transmembrane region" description="Helical" evidence="1">
    <location>
        <begin position="440"/>
        <end position="458"/>
    </location>
</feature>
<keyword evidence="3" id="KW-1185">Reference proteome</keyword>
<feature type="transmembrane region" description="Helical" evidence="1">
    <location>
        <begin position="189"/>
        <end position="210"/>
    </location>
</feature>
<keyword evidence="1" id="KW-0812">Transmembrane</keyword>
<feature type="transmembrane region" description="Helical" evidence="1">
    <location>
        <begin position="321"/>
        <end position="340"/>
    </location>
</feature>
<gene>
    <name evidence="2" type="ORF">SCF082_LOCUS39211</name>
</gene>
<sequence>MVRCCECAKCDWHVETVQVQAAIRDSIEEDIDDISSNEQCEKQVEDLEIQKTQSNLVSQISSVRASLQLSLGHLSLDLQDFSLLRGTRLVQVLRRFGSELRANSLKDTFTQEEAERLFGRSAQVQKIDHFISHCWQDERFAKVVALHIHCNLRPAVLSSLFLAMLAVSLTRLKFLPVVEAGVSNEIPHFPWGLCVGMSSFFMILFSWHYLQDLWSTKVYFLDKFCVHQGDSLLKQQGVRSFAAFVAQSDHMLLLWSPQYFTRLWCTLELAALVKSKSPSSLPLKIFPLQLAKMSLYTWSMGFMVYATNQFNRIAGRPIPDILILALALIIGGYLLCMAFRRYALDRKAMNQQIQSFSVEDAKCSDPSDRQWVETSMLRWFADLQLCNQHIREGLREQIRHVLGPEDHFPTTLAFPILLINLYNDGDYFAGGYFDGSPRRIFAAVGFTAFLFTFIPLLYKVCFCFSERRSWIVEFLINASLSLGATIITACVYVVTHNIVANPEVSAWALSIVVLEILMALWLQRASWRRR</sequence>
<feature type="transmembrane region" description="Helical" evidence="1">
    <location>
        <begin position="470"/>
        <end position="494"/>
    </location>
</feature>
<dbReference type="EMBL" id="CAXAMM010038971">
    <property type="protein sequence ID" value="CAK9082497.1"/>
    <property type="molecule type" value="Genomic_DNA"/>
</dbReference>
<name>A0ABP0Q2J7_9DINO</name>
<evidence type="ECO:0000256" key="1">
    <source>
        <dbReference type="SAM" id="Phobius"/>
    </source>
</evidence>
<accession>A0ABP0Q2J7</accession>
<dbReference type="Proteomes" id="UP001642464">
    <property type="component" value="Unassembled WGS sequence"/>
</dbReference>
<keyword evidence="1" id="KW-1133">Transmembrane helix</keyword>
<evidence type="ECO:0000313" key="2">
    <source>
        <dbReference type="EMBL" id="CAK9082497.1"/>
    </source>
</evidence>